<dbReference type="Pfam" id="PF13358">
    <property type="entry name" value="DDE_3"/>
    <property type="match status" value="1"/>
</dbReference>
<proteinExistence type="predicted"/>
<evidence type="ECO:0000256" key="1">
    <source>
        <dbReference type="SAM" id="MobiDB-lite"/>
    </source>
</evidence>
<reference evidence="3 4" key="1">
    <citation type="submission" date="2017-01" db="EMBL/GenBank/DDBJ databases">
        <authorList>
            <person name="Varghese N."/>
            <person name="Submissions S."/>
        </authorList>
    </citation>
    <scope>NUCLEOTIDE SEQUENCE [LARGE SCALE GENOMIC DNA]</scope>
    <source>
        <strain evidence="3 4">ATCC 35905</strain>
    </source>
</reference>
<dbReference type="Gene3D" id="3.30.420.10">
    <property type="entry name" value="Ribonuclease H-like superfamily/Ribonuclease H"/>
    <property type="match status" value="1"/>
</dbReference>
<keyword evidence="3" id="KW-0378">Hydrolase</keyword>
<dbReference type="EMBL" id="FTNE01000011">
    <property type="protein sequence ID" value="SIQ90647.1"/>
    <property type="molecule type" value="Genomic_DNA"/>
</dbReference>
<name>A0A8G2FEC0_ACIRU</name>
<evidence type="ECO:0000313" key="3">
    <source>
        <dbReference type="EMBL" id="SIQ90647.1"/>
    </source>
</evidence>
<evidence type="ECO:0000259" key="2">
    <source>
        <dbReference type="Pfam" id="PF13358"/>
    </source>
</evidence>
<keyword evidence="3" id="KW-0540">Nuclease</keyword>
<evidence type="ECO:0000313" key="4">
    <source>
        <dbReference type="Proteomes" id="UP000186308"/>
    </source>
</evidence>
<dbReference type="InterPro" id="IPR038717">
    <property type="entry name" value="Tc1-like_DDE_dom"/>
</dbReference>
<dbReference type="AlphaFoldDB" id="A0A8G2FEC0"/>
<accession>A0A8G2FEC0</accession>
<gene>
    <name evidence="3" type="ORF">SAMN05421828_11193</name>
</gene>
<dbReference type="GO" id="GO:0003676">
    <property type="term" value="F:nucleic acid binding"/>
    <property type="evidence" value="ECO:0007669"/>
    <property type="project" value="InterPro"/>
</dbReference>
<keyword evidence="4" id="KW-1185">Reference proteome</keyword>
<keyword evidence="3" id="KW-0255">Endonuclease</keyword>
<dbReference type="Proteomes" id="UP000186308">
    <property type="component" value="Unassembled WGS sequence"/>
</dbReference>
<feature type="region of interest" description="Disordered" evidence="1">
    <location>
        <begin position="94"/>
        <end position="129"/>
    </location>
</feature>
<dbReference type="GO" id="GO:0004519">
    <property type="term" value="F:endonuclease activity"/>
    <property type="evidence" value="ECO:0007669"/>
    <property type="project" value="UniProtKB-KW"/>
</dbReference>
<dbReference type="OrthoDB" id="565387at2"/>
<protein>
    <submittedName>
        <fullName evidence="3">DDE superfamily endonuclease</fullName>
    </submittedName>
</protein>
<feature type="domain" description="Tc1-like transposase DDE" evidence="2">
    <location>
        <begin position="31"/>
        <end position="100"/>
    </location>
</feature>
<dbReference type="InterPro" id="IPR036397">
    <property type="entry name" value="RNaseH_sf"/>
</dbReference>
<sequence length="146" mass="16158">MAWATGEPMDLRERVFNWSPVEAGSGGTVWCVEQELCPTFMPGDLVVPDKLSGHKKPAIGTAIRAKGARLLVLPPYSPDLNPIEQVFTKLKHLLRKPQSAPRRQPGSASGRSWTRLRRKSAKITWPKPGMCRPNVTRFEDSALSVG</sequence>
<comment type="caution">
    <text evidence="3">The sequence shown here is derived from an EMBL/GenBank/DDBJ whole genome shotgun (WGS) entry which is preliminary data.</text>
</comment>
<organism evidence="3 4">
    <name type="scientific">Acidiphilium rubrum</name>
    <dbReference type="NCBI Taxonomy" id="526"/>
    <lineage>
        <taxon>Bacteria</taxon>
        <taxon>Pseudomonadati</taxon>
        <taxon>Pseudomonadota</taxon>
        <taxon>Alphaproteobacteria</taxon>
        <taxon>Acetobacterales</taxon>
        <taxon>Acidocellaceae</taxon>
        <taxon>Acidiphilium</taxon>
    </lineage>
</organism>